<dbReference type="GO" id="GO:0005737">
    <property type="term" value="C:cytoplasm"/>
    <property type="evidence" value="ECO:0007669"/>
    <property type="project" value="UniProtKB-SubCell"/>
</dbReference>
<dbReference type="Proteomes" id="UP000238916">
    <property type="component" value="Unassembled WGS sequence"/>
</dbReference>
<dbReference type="PANTHER" id="PTHR10772:SF58">
    <property type="entry name" value="CO-CHAPERONIN GROES"/>
    <property type="match status" value="1"/>
</dbReference>
<dbReference type="GO" id="GO:0051082">
    <property type="term" value="F:unfolded protein binding"/>
    <property type="evidence" value="ECO:0007669"/>
    <property type="project" value="TreeGrafter"/>
</dbReference>
<dbReference type="InterPro" id="IPR037124">
    <property type="entry name" value="Chaperonin_GroES_sf"/>
</dbReference>
<keyword evidence="3" id="KW-0963">Cytoplasm</keyword>
<dbReference type="GO" id="GO:0046872">
    <property type="term" value="F:metal ion binding"/>
    <property type="evidence" value="ECO:0007669"/>
    <property type="project" value="TreeGrafter"/>
</dbReference>
<dbReference type="AlphaFoldDB" id="A0A2U3L7W1"/>
<dbReference type="GO" id="GO:0005524">
    <property type="term" value="F:ATP binding"/>
    <property type="evidence" value="ECO:0007669"/>
    <property type="project" value="InterPro"/>
</dbReference>
<evidence type="ECO:0000313" key="5">
    <source>
        <dbReference type="EMBL" id="SPF47976.1"/>
    </source>
</evidence>
<dbReference type="Pfam" id="PF00166">
    <property type="entry name" value="Cpn10"/>
    <property type="match status" value="1"/>
</dbReference>
<evidence type="ECO:0000256" key="3">
    <source>
        <dbReference type="HAMAP-Rule" id="MF_00580"/>
    </source>
</evidence>
<comment type="function">
    <text evidence="3 4">Together with the chaperonin GroEL, plays an essential role in assisting protein folding. The GroEL-GroES system forms a nano-cage that allows encapsulation of the non-native substrate proteins and provides a physical environment optimized to promote and accelerate protein folding. GroES binds to the apical surface of the GroEL ring, thereby capping the opening of the GroEL channel.</text>
</comment>
<dbReference type="InterPro" id="IPR018369">
    <property type="entry name" value="Chaprnonin_Cpn10_CS"/>
</dbReference>
<reference evidence="6" key="1">
    <citation type="submission" date="2018-02" db="EMBL/GenBank/DDBJ databases">
        <authorList>
            <person name="Hausmann B."/>
        </authorList>
    </citation>
    <scope>NUCLEOTIDE SEQUENCE [LARGE SCALE GENOMIC DNA]</scope>
    <source>
        <strain evidence="6">Peat soil MAG SbF1</strain>
    </source>
</reference>
<name>A0A2U3L7W1_9FIRM</name>
<dbReference type="SMART" id="SM00883">
    <property type="entry name" value="Cpn10"/>
    <property type="match status" value="1"/>
</dbReference>
<dbReference type="FunFam" id="2.30.33.40:FF:000001">
    <property type="entry name" value="10 kDa chaperonin"/>
    <property type="match status" value="1"/>
</dbReference>
<dbReference type="PRINTS" id="PR00297">
    <property type="entry name" value="CHAPERONIN10"/>
</dbReference>
<comment type="subunit">
    <text evidence="3">Heptamer of 7 subunits arranged in a ring. Interacts with the chaperonin GroEL.</text>
</comment>
<gene>
    <name evidence="3 5" type="primary">groS</name>
    <name evidence="3" type="synonym">groES</name>
    <name evidence="5" type="ORF">SBF1_40006</name>
</gene>
<protein>
    <recommendedName>
        <fullName evidence="3">Co-chaperonin GroES</fullName>
    </recommendedName>
    <alternativeName>
        <fullName evidence="3">10 kDa chaperonin</fullName>
    </alternativeName>
    <alternativeName>
        <fullName evidence="3">Chaperonin-10</fullName>
        <shortName evidence="3">Cpn10</shortName>
    </alternativeName>
</protein>
<dbReference type="NCBIfam" id="NF001530">
    <property type="entry name" value="PRK00364.1-6"/>
    <property type="match status" value="1"/>
</dbReference>
<dbReference type="Gene3D" id="2.30.33.40">
    <property type="entry name" value="GroES chaperonin"/>
    <property type="match status" value="1"/>
</dbReference>
<evidence type="ECO:0000256" key="4">
    <source>
        <dbReference type="RuleBase" id="RU000535"/>
    </source>
</evidence>
<dbReference type="HAMAP" id="MF_00580">
    <property type="entry name" value="CH10"/>
    <property type="match status" value="1"/>
</dbReference>
<dbReference type="NCBIfam" id="NF001527">
    <property type="entry name" value="PRK00364.1-2"/>
    <property type="match status" value="1"/>
</dbReference>
<dbReference type="InterPro" id="IPR011032">
    <property type="entry name" value="GroES-like_sf"/>
</dbReference>
<organism evidence="5 6">
    <name type="scientific">Candidatus Desulfosporosinus infrequens</name>
    <dbReference type="NCBI Taxonomy" id="2043169"/>
    <lineage>
        <taxon>Bacteria</taxon>
        <taxon>Bacillati</taxon>
        <taxon>Bacillota</taxon>
        <taxon>Clostridia</taxon>
        <taxon>Eubacteriales</taxon>
        <taxon>Desulfitobacteriaceae</taxon>
        <taxon>Desulfosporosinus</taxon>
    </lineage>
</organism>
<accession>A0A2U3L7W1</accession>
<dbReference type="InterPro" id="IPR020818">
    <property type="entry name" value="Chaperonin_GroES"/>
</dbReference>
<dbReference type="CDD" id="cd00320">
    <property type="entry name" value="cpn10"/>
    <property type="match status" value="1"/>
</dbReference>
<evidence type="ECO:0000256" key="2">
    <source>
        <dbReference type="ARBA" id="ARBA00023186"/>
    </source>
</evidence>
<evidence type="ECO:0000313" key="6">
    <source>
        <dbReference type="Proteomes" id="UP000238916"/>
    </source>
</evidence>
<dbReference type="OrthoDB" id="9806791at2"/>
<dbReference type="NCBIfam" id="NF001534">
    <property type="entry name" value="PRK00364.2-5"/>
    <property type="match status" value="1"/>
</dbReference>
<comment type="similarity">
    <text evidence="1 3 4">Belongs to the GroES chaperonin family.</text>
</comment>
<dbReference type="GO" id="GO:0044183">
    <property type="term" value="F:protein folding chaperone"/>
    <property type="evidence" value="ECO:0007669"/>
    <property type="project" value="InterPro"/>
</dbReference>
<dbReference type="PROSITE" id="PS00681">
    <property type="entry name" value="CHAPERONINS_CPN10"/>
    <property type="match status" value="1"/>
</dbReference>
<proteinExistence type="inferred from homology"/>
<dbReference type="SUPFAM" id="SSF50129">
    <property type="entry name" value="GroES-like"/>
    <property type="match status" value="1"/>
</dbReference>
<dbReference type="NCBIfam" id="NF001533">
    <property type="entry name" value="PRK00364.2-4"/>
    <property type="match status" value="1"/>
</dbReference>
<dbReference type="EMBL" id="OMOF01000334">
    <property type="protein sequence ID" value="SPF47976.1"/>
    <property type="molecule type" value="Genomic_DNA"/>
</dbReference>
<sequence>MNIKPLADRVIIKALPMEEKTKSGIIMPDTAKEKPQEGEVIAVGPGKMEKGVRVALDVKANDRVIYSKYAGTEVKYDGEEYLILKEADILAIIG</sequence>
<comment type="subcellular location">
    <subcellularLocation>
        <location evidence="3">Cytoplasm</location>
    </subcellularLocation>
</comment>
<evidence type="ECO:0000256" key="1">
    <source>
        <dbReference type="ARBA" id="ARBA00006975"/>
    </source>
</evidence>
<dbReference type="NCBIfam" id="NF001531">
    <property type="entry name" value="PRK00364.2-2"/>
    <property type="match status" value="1"/>
</dbReference>
<dbReference type="PANTHER" id="PTHR10772">
    <property type="entry name" value="10 KDA HEAT SHOCK PROTEIN"/>
    <property type="match status" value="1"/>
</dbReference>
<keyword evidence="5" id="KW-0346">Stress response</keyword>
<keyword evidence="2 3" id="KW-0143">Chaperone</keyword>
<dbReference type="GO" id="GO:0051087">
    <property type="term" value="F:protein-folding chaperone binding"/>
    <property type="evidence" value="ECO:0007669"/>
    <property type="project" value="TreeGrafter"/>
</dbReference>